<evidence type="ECO:0000313" key="2">
    <source>
        <dbReference type="Proteomes" id="UP001234297"/>
    </source>
</evidence>
<gene>
    <name evidence="1" type="ORF">MRB53_016462</name>
</gene>
<comment type="caution">
    <text evidence="1">The sequence shown here is derived from an EMBL/GenBank/DDBJ whole genome shotgun (WGS) entry which is preliminary data.</text>
</comment>
<keyword evidence="2" id="KW-1185">Reference proteome</keyword>
<reference evidence="1 2" key="1">
    <citation type="journal article" date="2022" name="Hortic Res">
        <title>A haplotype resolved chromosomal level avocado genome allows analysis of novel avocado genes.</title>
        <authorList>
            <person name="Nath O."/>
            <person name="Fletcher S.J."/>
            <person name="Hayward A."/>
            <person name="Shaw L.M."/>
            <person name="Masouleh A.K."/>
            <person name="Furtado A."/>
            <person name="Henry R.J."/>
            <person name="Mitter N."/>
        </authorList>
    </citation>
    <scope>NUCLEOTIDE SEQUENCE [LARGE SCALE GENOMIC DNA]</scope>
    <source>
        <strain evidence="2">cv. Hass</strain>
    </source>
</reference>
<dbReference type="Proteomes" id="UP001234297">
    <property type="component" value="Chromosome 5"/>
</dbReference>
<protein>
    <submittedName>
        <fullName evidence="1">Uncharacterized protein</fullName>
    </submittedName>
</protein>
<name>A0ACC2M2X2_PERAE</name>
<evidence type="ECO:0000313" key="1">
    <source>
        <dbReference type="EMBL" id="KAJ8639768.1"/>
    </source>
</evidence>
<sequence>MVFITPDGAIKERVVTLGFAVSNNEAKYEALLSGLRTAKELGIKQLIVHCDSQLVTNQLNGEYAAHDDRMIAYVKEAQHLIQEIDEVIVKQVGWEENAHADSLASLASAVKSKLRSKIFIDFQPSPTIGN</sequence>
<organism evidence="1 2">
    <name type="scientific">Persea americana</name>
    <name type="common">Avocado</name>
    <dbReference type="NCBI Taxonomy" id="3435"/>
    <lineage>
        <taxon>Eukaryota</taxon>
        <taxon>Viridiplantae</taxon>
        <taxon>Streptophyta</taxon>
        <taxon>Embryophyta</taxon>
        <taxon>Tracheophyta</taxon>
        <taxon>Spermatophyta</taxon>
        <taxon>Magnoliopsida</taxon>
        <taxon>Magnoliidae</taxon>
        <taxon>Laurales</taxon>
        <taxon>Lauraceae</taxon>
        <taxon>Persea</taxon>
    </lineage>
</organism>
<proteinExistence type="predicted"/>
<accession>A0ACC2M2X2</accession>
<dbReference type="EMBL" id="CM056813">
    <property type="protein sequence ID" value="KAJ8639768.1"/>
    <property type="molecule type" value="Genomic_DNA"/>
</dbReference>